<evidence type="ECO:0000256" key="6">
    <source>
        <dbReference type="RuleBase" id="RU365102"/>
    </source>
</evidence>
<evidence type="ECO:0000256" key="2">
    <source>
        <dbReference type="ARBA" id="ARBA00009190"/>
    </source>
</evidence>
<feature type="transmembrane region" description="Helical" evidence="6">
    <location>
        <begin position="64"/>
        <end position="83"/>
    </location>
</feature>
<keyword evidence="8" id="KW-1185">Reference proteome</keyword>
<accession>A0ABW8SYL4</accession>
<gene>
    <name evidence="7" type="ORF">ACJDUG_00215</name>
</gene>
<feature type="transmembrane region" description="Helical" evidence="6">
    <location>
        <begin position="36"/>
        <end position="58"/>
    </location>
</feature>
<evidence type="ECO:0000256" key="4">
    <source>
        <dbReference type="ARBA" id="ARBA00022989"/>
    </source>
</evidence>
<feature type="transmembrane region" description="Helical" evidence="6">
    <location>
        <begin position="95"/>
        <end position="111"/>
    </location>
</feature>
<name>A0ABW8SYL4_9CLOT</name>
<dbReference type="Pfam" id="PF01169">
    <property type="entry name" value="GDT1"/>
    <property type="match status" value="2"/>
</dbReference>
<comment type="caution">
    <text evidence="7">The sequence shown here is derived from an EMBL/GenBank/DDBJ whole genome shotgun (WGS) entry which is preliminary data.</text>
</comment>
<reference evidence="7 8" key="1">
    <citation type="submission" date="2024-11" db="EMBL/GenBank/DDBJ databases">
        <authorList>
            <person name="Heng Y.C."/>
            <person name="Lim A.C.H."/>
            <person name="Lee J.K.Y."/>
            <person name="Kittelmann S."/>
        </authorList>
    </citation>
    <scope>NUCLEOTIDE SEQUENCE [LARGE SCALE GENOMIC DNA]</scope>
    <source>
        <strain evidence="7 8">WILCCON 0185</strain>
    </source>
</reference>
<evidence type="ECO:0000256" key="5">
    <source>
        <dbReference type="ARBA" id="ARBA00023136"/>
    </source>
</evidence>
<dbReference type="InterPro" id="IPR001727">
    <property type="entry name" value="GDT1-like"/>
</dbReference>
<protein>
    <recommendedName>
        <fullName evidence="6">GDT1 family protein</fullName>
    </recommendedName>
</protein>
<dbReference type="EMBL" id="JBJHZZ010000001">
    <property type="protein sequence ID" value="MFL0245397.1"/>
    <property type="molecule type" value="Genomic_DNA"/>
</dbReference>
<dbReference type="PANTHER" id="PTHR12608:SF1">
    <property type="entry name" value="TRANSMEMBRANE PROTEIN 165"/>
    <property type="match status" value="1"/>
</dbReference>
<keyword evidence="4 6" id="KW-1133">Transmembrane helix</keyword>
<dbReference type="PANTHER" id="PTHR12608">
    <property type="entry name" value="TRANSMEMBRANE PROTEIN HTP-1 RELATED"/>
    <property type="match status" value="1"/>
</dbReference>
<feature type="transmembrane region" description="Helical" evidence="6">
    <location>
        <begin position="163"/>
        <end position="183"/>
    </location>
</feature>
<comment type="similarity">
    <text evidence="2 6">Belongs to the GDT1 family.</text>
</comment>
<keyword evidence="3 6" id="KW-0812">Transmembrane</keyword>
<evidence type="ECO:0000313" key="7">
    <source>
        <dbReference type="EMBL" id="MFL0245397.1"/>
    </source>
</evidence>
<organism evidence="7 8">
    <name type="scientific">Candidatus Clostridium stratigraminis</name>
    <dbReference type="NCBI Taxonomy" id="3381661"/>
    <lineage>
        <taxon>Bacteria</taxon>
        <taxon>Bacillati</taxon>
        <taxon>Bacillota</taxon>
        <taxon>Clostridia</taxon>
        <taxon>Eubacteriales</taxon>
        <taxon>Clostridiaceae</taxon>
        <taxon>Clostridium</taxon>
    </lineage>
</organism>
<sequence length="235" mass="25397">MSVFIKALLLVVVAEMGDKTQLLAMAMAGKYKAKQVLMGVLLATILNHALAVAVGSYLSSLVPMNVVKIIAAAAFLAFGLWTIRGDKLEDEEDKKLKFGPIVTVAIAFFLAEMGDKTQLMTVTIAAQNNQPIFILMGTTVGMLIADSIGILCGVWMCKHIPEIYIKWGAGIVFMFFGTITLYNSVPASLLGPIYIFLYLAILGVLIYLFGVKFAFFGQVCDVALPKKEATAENGN</sequence>
<comment type="subcellular location">
    <subcellularLocation>
        <location evidence="1 6">Membrane</location>
        <topology evidence="1 6">Multi-pass membrane protein</topology>
    </subcellularLocation>
</comment>
<feature type="transmembrane region" description="Helical" evidence="6">
    <location>
        <begin position="189"/>
        <end position="209"/>
    </location>
</feature>
<feature type="transmembrane region" description="Helical" evidence="6">
    <location>
        <begin position="131"/>
        <end position="156"/>
    </location>
</feature>
<keyword evidence="5 6" id="KW-0472">Membrane</keyword>
<dbReference type="RefSeq" id="WP_406767864.1">
    <property type="nucleotide sequence ID" value="NZ_JBJHZZ010000001.1"/>
</dbReference>
<evidence type="ECO:0000313" key="8">
    <source>
        <dbReference type="Proteomes" id="UP001623591"/>
    </source>
</evidence>
<evidence type="ECO:0000256" key="1">
    <source>
        <dbReference type="ARBA" id="ARBA00004141"/>
    </source>
</evidence>
<evidence type="ECO:0000256" key="3">
    <source>
        <dbReference type="ARBA" id="ARBA00022692"/>
    </source>
</evidence>
<proteinExistence type="inferred from homology"/>
<dbReference type="Proteomes" id="UP001623591">
    <property type="component" value="Unassembled WGS sequence"/>
</dbReference>